<gene>
    <name evidence="1" type="ORF">LTR37_020297</name>
</gene>
<accession>A0ACC3MBP9</accession>
<organism evidence="1 2">
    <name type="scientific">Vermiconidia calcicola</name>
    <dbReference type="NCBI Taxonomy" id="1690605"/>
    <lineage>
        <taxon>Eukaryota</taxon>
        <taxon>Fungi</taxon>
        <taxon>Dikarya</taxon>
        <taxon>Ascomycota</taxon>
        <taxon>Pezizomycotina</taxon>
        <taxon>Dothideomycetes</taxon>
        <taxon>Dothideomycetidae</taxon>
        <taxon>Mycosphaerellales</taxon>
        <taxon>Extremaceae</taxon>
        <taxon>Vermiconidia</taxon>
    </lineage>
</organism>
<evidence type="ECO:0000313" key="2">
    <source>
        <dbReference type="Proteomes" id="UP001281147"/>
    </source>
</evidence>
<keyword evidence="2" id="KW-1185">Reference proteome</keyword>
<dbReference type="EMBL" id="JAUTXU010000346">
    <property type="protein sequence ID" value="KAK3684424.1"/>
    <property type="molecule type" value="Genomic_DNA"/>
</dbReference>
<sequence>MADSLFDPVDLPDMDDLIDGYSIDSQRPDATPRQSSSASRKLRDRLARIPSRLPSSPSDFIEPSDSIPDFRPPPRKSAKATIPEADGEGATTSQGGSSDVSALSGLKRKSPDPFEGFGHEPKRLATAKSAQLGLRGFRMPRGLKEQSSLTAPNVAPTTAQVHKRNERFDGLISADPGAQSFETSASSSTTMTLNQISSDFSTLGHEPVRNRSTSLFVPNGSPTPKLRNSKPASGSRQGPRYRPAGRASDNGVYDNSSQMPPNRTTIFQSAAQDHDFPQGFTNTKTDLTQAINKLNEVPLILQQLHGKQAQALRDVIMEHRALKSEVQALKTENAQLWEHIDFTGRDLESKMRKVYEDIRSEFLAKMEELIHSNDELVIAQDRIPGAAYGGTPFRPPEKAKSVFHGLFDPK</sequence>
<name>A0ACC3MBP9_9PEZI</name>
<evidence type="ECO:0000313" key="1">
    <source>
        <dbReference type="EMBL" id="KAK3684424.1"/>
    </source>
</evidence>
<comment type="caution">
    <text evidence="1">The sequence shown here is derived from an EMBL/GenBank/DDBJ whole genome shotgun (WGS) entry which is preliminary data.</text>
</comment>
<proteinExistence type="predicted"/>
<dbReference type="Proteomes" id="UP001281147">
    <property type="component" value="Unassembled WGS sequence"/>
</dbReference>
<protein>
    <submittedName>
        <fullName evidence="1">Uncharacterized protein</fullName>
    </submittedName>
</protein>
<reference evidence="1" key="1">
    <citation type="submission" date="2023-07" db="EMBL/GenBank/DDBJ databases">
        <title>Black Yeasts Isolated from many extreme environments.</title>
        <authorList>
            <person name="Coleine C."/>
            <person name="Stajich J.E."/>
            <person name="Selbmann L."/>
        </authorList>
    </citation>
    <scope>NUCLEOTIDE SEQUENCE</scope>
    <source>
        <strain evidence="1">CCFEE 5714</strain>
    </source>
</reference>